<dbReference type="InParanoid" id="A0A151ZC66"/>
<reference evidence="1 2" key="1">
    <citation type="submission" date="2015-12" db="EMBL/GenBank/DDBJ databases">
        <title>Dictyostelia acquired genes for synthesis and detection of signals that induce cell-type specialization by lateral gene transfer from prokaryotes.</title>
        <authorList>
            <person name="Gloeckner G."/>
            <person name="Schaap P."/>
        </authorList>
    </citation>
    <scope>NUCLEOTIDE SEQUENCE [LARGE SCALE GENOMIC DNA]</scope>
    <source>
        <strain evidence="1 2">TK</strain>
    </source>
</reference>
<dbReference type="AlphaFoldDB" id="A0A151ZC66"/>
<comment type="caution">
    <text evidence="1">The sequence shown here is derived from an EMBL/GenBank/DDBJ whole genome shotgun (WGS) entry which is preliminary data.</text>
</comment>
<dbReference type="Proteomes" id="UP000076078">
    <property type="component" value="Unassembled WGS sequence"/>
</dbReference>
<name>A0A151ZC66_TIELA</name>
<dbReference type="SUPFAM" id="SSF52047">
    <property type="entry name" value="RNI-like"/>
    <property type="match status" value="1"/>
</dbReference>
<evidence type="ECO:0000313" key="2">
    <source>
        <dbReference type="Proteomes" id="UP000076078"/>
    </source>
</evidence>
<organism evidence="1 2">
    <name type="scientific">Tieghemostelium lacteum</name>
    <name type="common">Slime mold</name>
    <name type="synonym">Dictyostelium lacteum</name>
    <dbReference type="NCBI Taxonomy" id="361077"/>
    <lineage>
        <taxon>Eukaryota</taxon>
        <taxon>Amoebozoa</taxon>
        <taxon>Evosea</taxon>
        <taxon>Eumycetozoa</taxon>
        <taxon>Dictyostelia</taxon>
        <taxon>Dictyosteliales</taxon>
        <taxon>Raperosteliaceae</taxon>
        <taxon>Tieghemostelium</taxon>
    </lineage>
</organism>
<keyword evidence="2" id="KW-1185">Reference proteome</keyword>
<protein>
    <submittedName>
        <fullName evidence="1">Uncharacterized protein</fullName>
    </submittedName>
</protein>
<dbReference type="Gene3D" id="3.80.10.10">
    <property type="entry name" value="Ribonuclease Inhibitor"/>
    <property type="match status" value="1"/>
</dbReference>
<gene>
    <name evidence="1" type="ORF">DLAC_07305</name>
</gene>
<sequence>MNNSNFTLPKTIIKTIFQECVNQYNGDILSTRTLNSFEYFYKYFSLISKDCKKILPLLVYDKCTVQNQEDVVLLLNLYKQGIRIRSVRMNYYGISEQSQIDMIIAFNRGRHNCKTSDEIQHQIVQQMVDNQDFVFNMIDSLNDNYFCLNIYPYNTIKQYRDVLDFLIPDPLESPEKALHLYLCKPKSNNSTAYTDLFQNTINNDLLSILNQYKITSLKLTYYPKNRTDIFSIPTNLSMLNILDLNGYFKITIDNFKDLVTKNPQLTKLVVNVSINYSNALSILTNHPSISFLSLGNNHQSLPLKDIIMYLNSNTTIRHLIIYASVSKVESLDSFEIYNNTLKSLRVIKDLTNYIYSLWKCQSALQNINNTQNNPQLYSLHPNIKSLLGVSSTNFLVPFTKLTYITQSCSLKDDEYTLFLDSVSKMKFIKHISIEYQKPFLEFMKHSPQSLKRLTLNSKQIFEHEFFDIICQNQTIESLNISQEIEIIENEWSGFFEILYKKPNIRSLYYNFNINDDIHFLFVKKLIEFYRSKCPNSETLLFDRLCITGFDMHYIYTQSQKIQNHLVGLKKLDQHVNKFI</sequence>
<proteinExistence type="predicted"/>
<evidence type="ECO:0000313" key="1">
    <source>
        <dbReference type="EMBL" id="KYQ91542.1"/>
    </source>
</evidence>
<dbReference type="InterPro" id="IPR032675">
    <property type="entry name" value="LRR_dom_sf"/>
</dbReference>
<dbReference type="EMBL" id="LODT01000034">
    <property type="protein sequence ID" value="KYQ91542.1"/>
    <property type="molecule type" value="Genomic_DNA"/>
</dbReference>
<accession>A0A151ZC66</accession>